<name>A0A378W3I1_NEIGO</name>
<dbReference type="EMBL" id="UGRI01000001">
    <property type="protein sequence ID" value="SUA25306.1"/>
    <property type="molecule type" value="Genomic_DNA"/>
</dbReference>
<protein>
    <submittedName>
        <fullName evidence="1">Outer membrane protein, OMP85 family</fullName>
    </submittedName>
</protein>
<sequence length="87" mass="9750">MGNSHATMLTASWKRQLLNNVLHPETAITSTANRDDFGHIPVLHRANPHLCPRRLFLHARKQKLGTFIIRGQAGYTVARDNADVPRG</sequence>
<evidence type="ECO:0000313" key="1">
    <source>
        <dbReference type="EMBL" id="SUA25306.1"/>
    </source>
</evidence>
<organism evidence="1">
    <name type="scientific">Neisseria gonorrhoeae</name>
    <dbReference type="NCBI Taxonomy" id="485"/>
    <lineage>
        <taxon>Bacteria</taxon>
        <taxon>Pseudomonadati</taxon>
        <taxon>Pseudomonadota</taxon>
        <taxon>Betaproteobacteria</taxon>
        <taxon>Neisseriales</taxon>
        <taxon>Neisseriaceae</taxon>
        <taxon>Neisseria</taxon>
    </lineage>
</organism>
<proteinExistence type="predicted"/>
<accession>A0A378W3I1</accession>
<reference evidence="1" key="1">
    <citation type="submission" date="2018-06" db="EMBL/GenBank/DDBJ databases">
        <authorList>
            <consortium name="Pathogen Informatics"/>
            <person name="Doyle S."/>
        </authorList>
    </citation>
    <scope>NUCLEOTIDE SEQUENCE [LARGE SCALE GENOMIC DNA]</scope>
    <source>
        <strain evidence="1">NCTC11421</strain>
    </source>
</reference>
<gene>
    <name evidence="1" type="ORF">NCTC11421_03322</name>
</gene>
<dbReference type="AlphaFoldDB" id="A0A378W3I1"/>